<sequence length="351" mass="41166">MESYVDKDGYLHIEKFKNSKVHIWDFGDFIIVSPHDNLNEIRGSENTDQLLELLVNLAFVYMDKDQINDICEINKLHTGEYMAGDCERECIPPEWFRFLQYAEVRIKTHNPRQIYEILNGLVSLLLHKVYGKCEGHEVSCEKAIEILKSALTSEDKNFRAEVWENLELERLEDVDIKKFLGQEIINAFYELLYDPEIRERVWKEVVREKSYYLNDLILNKLFGQKICTSLNSLHILADKILKDKLPELLTSNDIFIRINSWIVFGEESPPSIDKKYFLELLSTEDLHYRLLLWEESISLLGKGLLTINDLAERKKYLIDLVKNIKGNEKYKSENLANLLKKMGIINEAELT</sequence>
<proteinExistence type="predicted"/>
<comment type="caution">
    <text evidence="1">The sequence shown here is derived from an EMBL/GenBank/DDBJ whole genome shotgun (WGS) entry which is preliminary data.</text>
</comment>
<protein>
    <submittedName>
        <fullName evidence="1">Uncharacterized protein</fullName>
    </submittedName>
</protein>
<organism evidence="1 2">
    <name type="scientific">Acidianus hospitalis</name>
    <dbReference type="NCBI Taxonomy" id="563177"/>
    <lineage>
        <taxon>Archaea</taxon>
        <taxon>Thermoproteota</taxon>
        <taxon>Thermoprotei</taxon>
        <taxon>Sulfolobales</taxon>
        <taxon>Sulfolobaceae</taxon>
        <taxon>Acidianus</taxon>
    </lineage>
</organism>
<dbReference type="Proteomes" id="UP000245638">
    <property type="component" value="Unassembled WGS sequence"/>
</dbReference>
<dbReference type="EMBL" id="QEFD01000192">
    <property type="protein sequence ID" value="PVU74658.1"/>
    <property type="molecule type" value="Genomic_DNA"/>
</dbReference>
<accession>A0A2T9X3J1</accession>
<evidence type="ECO:0000313" key="2">
    <source>
        <dbReference type="Proteomes" id="UP000245638"/>
    </source>
</evidence>
<reference evidence="1 2" key="1">
    <citation type="journal article" date="2015" name="Appl. Environ. Microbiol.">
        <title>Nanoarchaeota, Their Sulfolobales Host, and Nanoarchaeota Virus Distribution across Yellowstone National Park Hot Springs.</title>
        <authorList>
            <person name="Munson-McGee J.H."/>
            <person name="Field E.K."/>
            <person name="Bateson M."/>
            <person name="Rooney C."/>
            <person name="Stepanauskas R."/>
            <person name="Young M.J."/>
        </authorList>
    </citation>
    <scope>NUCLEOTIDE SEQUENCE [LARGE SCALE GENOMIC DNA]</scope>
    <source>
        <strain evidence="1">SCGC AC-742_N10</strain>
    </source>
</reference>
<evidence type="ECO:0000313" key="1">
    <source>
        <dbReference type="EMBL" id="PVU74658.1"/>
    </source>
</evidence>
<name>A0A2T9X3J1_9CREN</name>
<gene>
    <name evidence="1" type="ORF">DDW13_06525</name>
</gene>
<dbReference type="AlphaFoldDB" id="A0A2T9X3J1"/>